<dbReference type="InterPro" id="IPR050952">
    <property type="entry name" value="TRIM-NHL_E3_ligases"/>
</dbReference>
<evidence type="ECO:0000256" key="1">
    <source>
        <dbReference type="ARBA" id="ARBA00022737"/>
    </source>
</evidence>
<feature type="non-terminal residue" evidence="2">
    <location>
        <position position="1"/>
    </location>
</feature>
<gene>
    <name evidence="2" type="ORF">MNBD_IGNAVI01-2061</name>
</gene>
<organism evidence="2">
    <name type="scientific">hydrothermal vent metagenome</name>
    <dbReference type="NCBI Taxonomy" id="652676"/>
    <lineage>
        <taxon>unclassified sequences</taxon>
        <taxon>metagenomes</taxon>
        <taxon>ecological metagenomes</taxon>
    </lineage>
</organism>
<protein>
    <submittedName>
        <fullName evidence="2">NHL repeat domain protein</fullName>
    </submittedName>
</protein>
<dbReference type="EMBL" id="UOGD01000031">
    <property type="protein sequence ID" value="VAX15790.1"/>
    <property type="molecule type" value="Genomic_DNA"/>
</dbReference>
<dbReference type="InterPro" id="IPR011042">
    <property type="entry name" value="6-blade_b-propeller_TolB-like"/>
</dbReference>
<sequence length="312" mass="35788">FITVSAQNENGDHFSVEWIKNFSRENDVKTEEGIFSQFLNLVAGVTEEKLVKPFNLVKYDENSYFVLDQGRFSPLLVTNDGFEVVQNDDFKVFPSLVGVCKFKKNKILFTDSKLSKIFIYDTEEEELDTFHLSQKLEKPTGIVYDKSLGLIYITETANHRVVVFDDKGKFLRTIGGRGEEEGNFNFPTFLALDKNENLLVVDAMNFRIQIFDKKGNYLRSFGEAGDATGYFNRPKGIAIDSYNHIYIVDALFHTVQIFDSEGNFLYNFGGMGQLNSRFWLPTGITIDSDNNIYIADSYNSRIQVFRLIDDKK</sequence>
<dbReference type="InterPro" id="IPR001258">
    <property type="entry name" value="NHL_repeat"/>
</dbReference>
<dbReference type="PROSITE" id="PS51125">
    <property type="entry name" value="NHL"/>
    <property type="match status" value="4"/>
</dbReference>
<keyword evidence="1" id="KW-0677">Repeat</keyword>
<accession>A0A3B1BYL7</accession>
<reference evidence="2" key="1">
    <citation type="submission" date="2018-06" db="EMBL/GenBank/DDBJ databases">
        <authorList>
            <person name="Zhirakovskaya E."/>
        </authorList>
    </citation>
    <scope>NUCLEOTIDE SEQUENCE</scope>
</reference>
<proteinExistence type="predicted"/>
<dbReference type="SUPFAM" id="SSF101898">
    <property type="entry name" value="NHL repeat"/>
    <property type="match status" value="1"/>
</dbReference>
<dbReference type="PANTHER" id="PTHR24104">
    <property type="entry name" value="E3 UBIQUITIN-PROTEIN LIGASE NHLRC1-RELATED"/>
    <property type="match status" value="1"/>
</dbReference>
<evidence type="ECO:0000313" key="2">
    <source>
        <dbReference type="EMBL" id="VAX15790.1"/>
    </source>
</evidence>
<dbReference type="Pfam" id="PF01436">
    <property type="entry name" value="NHL"/>
    <property type="match status" value="1"/>
</dbReference>
<dbReference type="AlphaFoldDB" id="A0A3B1BYL7"/>
<dbReference type="Pfam" id="PF17170">
    <property type="entry name" value="DUF5128"/>
    <property type="match status" value="1"/>
</dbReference>
<dbReference type="GO" id="GO:0008270">
    <property type="term" value="F:zinc ion binding"/>
    <property type="evidence" value="ECO:0007669"/>
    <property type="project" value="UniProtKB-KW"/>
</dbReference>
<name>A0A3B1BYL7_9ZZZZ</name>
<dbReference type="PANTHER" id="PTHR24104:SF25">
    <property type="entry name" value="PROTEIN LIN-41"/>
    <property type="match status" value="1"/>
</dbReference>
<dbReference type="Gene3D" id="2.120.10.30">
    <property type="entry name" value="TolB, C-terminal domain"/>
    <property type="match status" value="3"/>
</dbReference>